<dbReference type="Proteomes" id="UP000477543">
    <property type="component" value="Unassembled WGS sequence"/>
</dbReference>
<accession>A0A6L9G1A6</accession>
<feature type="region of interest" description="Disordered" evidence="1">
    <location>
        <begin position="35"/>
        <end position="56"/>
    </location>
</feature>
<sequence length="56" mass="5905">MSDAPAIAVPNFLPQSLMLLMEFAAFAQLDSPRQPLSELGLDYPEPSPLDNGSGGS</sequence>
<dbReference type="RefSeq" id="WP_161448060.1">
    <property type="nucleotide sequence ID" value="NZ_WYDN01000004.1"/>
</dbReference>
<evidence type="ECO:0000313" key="2">
    <source>
        <dbReference type="EMBL" id="NAZ15602.1"/>
    </source>
</evidence>
<reference evidence="2 3" key="1">
    <citation type="submission" date="2020-01" db="EMBL/GenBank/DDBJ databases">
        <title>Glutamicibacter soli M275.</title>
        <authorList>
            <person name="Meng X."/>
        </authorList>
    </citation>
    <scope>NUCLEOTIDE SEQUENCE [LARGE SCALE GENOMIC DNA]</scope>
    <source>
        <strain evidence="2 3">M275</strain>
    </source>
</reference>
<evidence type="ECO:0000313" key="3">
    <source>
        <dbReference type="Proteomes" id="UP000477543"/>
    </source>
</evidence>
<name>A0A6L9G1A6_9MICC</name>
<dbReference type="AlphaFoldDB" id="A0A6L9G1A6"/>
<organism evidence="2 3">
    <name type="scientific">Glutamicibacter soli</name>
    <dbReference type="NCBI Taxonomy" id="453836"/>
    <lineage>
        <taxon>Bacteria</taxon>
        <taxon>Bacillati</taxon>
        <taxon>Actinomycetota</taxon>
        <taxon>Actinomycetes</taxon>
        <taxon>Micrococcales</taxon>
        <taxon>Micrococcaceae</taxon>
        <taxon>Glutamicibacter</taxon>
    </lineage>
</organism>
<dbReference type="EMBL" id="WYDN01000004">
    <property type="protein sequence ID" value="NAZ15602.1"/>
    <property type="molecule type" value="Genomic_DNA"/>
</dbReference>
<gene>
    <name evidence="2" type="ORF">GT020_05905</name>
</gene>
<evidence type="ECO:0000256" key="1">
    <source>
        <dbReference type="SAM" id="MobiDB-lite"/>
    </source>
</evidence>
<proteinExistence type="predicted"/>
<comment type="caution">
    <text evidence="2">The sequence shown here is derived from an EMBL/GenBank/DDBJ whole genome shotgun (WGS) entry which is preliminary data.</text>
</comment>
<protein>
    <submittedName>
        <fullName evidence="2">Uncharacterized protein</fullName>
    </submittedName>
</protein>